<dbReference type="RefSeq" id="WP_015599845.1">
    <property type="nucleotide sequence ID" value="NC_021172.1"/>
</dbReference>
<dbReference type="AlphaFoldDB" id="N0BHA5"/>
<feature type="domain" description="DUF7660" evidence="12">
    <location>
        <begin position="233"/>
        <end position="293"/>
    </location>
</feature>
<comment type="function">
    <text evidence="10">Pyrophosphatase that catalyzes the hydrolysis of nucleoside triphosphates to their monophosphate derivatives, with a high preference for the non-canonical purine nucleotides XTP (xanthosine triphosphate), dITP (deoxyinosine triphosphate) and ITP. Seems to function as a house-cleaning enzyme that removes non-canonical purine nucleotides from the nucleotide pool, thus preventing their incorporation into DNA/RNA and avoiding chromosomal lesions.</text>
</comment>
<evidence type="ECO:0000313" key="13">
    <source>
        <dbReference type="EMBL" id="AGK59831.1"/>
    </source>
</evidence>
<dbReference type="KEGG" id="hdt:HYPDE_40813"/>
<sequence>MRRLTDGSKLVVASHNPGKVWEINQLLVPYGLNAVSAGDLGLSEPEETETTFQGNARLKAITAAEGSGLPSLADDSGLEIDCLDGAPGIYSARWAGPGKDFGVAMKKVADEISLRNAWGPPAPRANFISVLCLAWPDGETQIFEGKVFGHLVWPPRGGNGFGYDPMFVPEGATRTFGEMEPADKYAISHRTRAFAAFKAAMLDHLKPVEAGEAPAPGRDFAALSAAAASLSTRLEAASFLAHLKTDLKVNSAEWANVTLADYLDALEMQLKNVPATDEPAWRQMAKAMLAASVKG</sequence>
<comment type="catalytic activity">
    <reaction evidence="8 10">
        <text>dITP + H2O = dIMP + diphosphate + H(+)</text>
        <dbReference type="Rhea" id="RHEA:28342"/>
        <dbReference type="ChEBI" id="CHEBI:15377"/>
        <dbReference type="ChEBI" id="CHEBI:15378"/>
        <dbReference type="ChEBI" id="CHEBI:33019"/>
        <dbReference type="ChEBI" id="CHEBI:61194"/>
        <dbReference type="ChEBI" id="CHEBI:61382"/>
        <dbReference type="EC" id="3.6.1.66"/>
    </reaction>
</comment>
<dbReference type="GO" id="GO:0036222">
    <property type="term" value="F:XTP diphosphatase activity"/>
    <property type="evidence" value="ECO:0007669"/>
    <property type="project" value="UniProtKB-UniRule"/>
</dbReference>
<feature type="binding site" evidence="10">
    <location>
        <position position="184"/>
    </location>
    <ligand>
        <name>substrate</name>
    </ligand>
</feature>
<dbReference type="InterPro" id="IPR020922">
    <property type="entry name" value="dITP/XTP_pyrophosphatase"/>
</dbReference>
<keyword evidence="6 10" id="KW-0460">Magnesium</keyword>
<evidence type="ECO:0000256" key="11">
    <source>
        <dbReference type="RuleBase" id="RU003781"/>
    </source>
</evidence>
<comment type="similarity">
    <text evidence="1 10 11">Belongs to the HAM1 NTPase family.</text>
</comment>
<protein>
    <recommendedName>
        <fullName evidence="10">dITP/XTP pyrophosphatase</fullName>
        <ecNumber evidence="10">3.6.1.66</ecNumber>
    </recommendedName>
    <alternativeName>
        <fullName evidence="10">Non-canonical purine NTP pyrophosphatase</fullName>
    </alternativeName>
    <alternativeName>
        <fullName evidence="10">Non-standard purine NTP pyrophosphatase</fullName>
    </alternativeName>
    <alternativeName>
        <fullName evidence="10">Nucleoside-triphosphate diphosphatase</fullName>
    </alternativeName>
    <alternativeName>
        <fullName evidence="10">Nucleoside-triphosphate pyrophosphatase</fullName>
        <shortName evidence="10">NTPase</shortName>
    </alternativeName>
</protein>
<keyword evidence="7 10" id="KW-0546">Nucleotide metabolism</keyword>
<accession>N0BHA5</accession>
<dbReference type="PANTHER" id="PTHR11067">
    <property type="entry name" value="INOSINE TRIPHOSPHATE PYROPHOSPHATASE/HAM1 PROTEIN"/>
    <property type="match status" value="1"/>
</dbReference>
<dbReference type="GO" id="GO:0009117">
    <property type="term" value="P:nucleotide metabolic process"/>
    <property type="evidence" value="ECO:0007669"/>
    <property type="project" value="UniProtKB-KW"/>
</dbReference>
<keyword evidence="14" id="KW-1185">Reference proteome</keyword>
<keyword evidence="4 10" id="KW-0547">Nucleotide-binding</keyword>
<feature type="binding site" evidence="10">
    <location>
        <position position="76"/>
    </location>
    <ligand>
        <name>substrate</name>
    </ligand>
</feature>
<evidence type="ECO:0000256" key="1">
    <source>
        <dbReference type="ARBA" id="ARBA00008023"/>
    </source>
</evidence>
<dbReference type="InterPro" id="IPR029001">
    <property type="entry name" value="ITPase-like_fam"/>
</dbReference>
<dbReference type="InterPro" id="IPR002637">
    <property type="entry name" value="RdgB/HAM1"/>
</dbReference>
<comment type="catalytic activity">
    <reaction evidence="10">
        <text>ITP + H2O = IMP + diphosphate + H(+)</text>
        <dbReference type="Rhea" id="RHEA:29399"/>
        <dbReference type="ChEBI" id="CHEBI:15377"/>
        <dbReference type="ChEBI" id="CHEBI:15378"/>
        <dbReference type="ChEBI" id="CHEBI:33019"/>
        <dbReference type="ChEBI" id="CHEBI:58053"/>
        <dbReference type="ChEBI" id="CHEBI:61402"/>
        <dbReference type="EC" id="3.6.1.66"/>
    </reaction>
</comment>
<dbReference type="GO" id="GO:0035870">
    <property type="term" value="F:dITP diphosphatase activity"/>
    <property type="evidence" value="ECO:0007669"/>
    <property type="project" value="UniProtKB-UniRule"/>
</dbReference>
<evidence type="ECO:0000256" key="2">
    <source>
        <dbReference type="ARBA" id="ARBA00011738"/>
    </source>
</evidence>
<dbReference type="STRING" id="670307.HYPDE_40813"/>
<feature type="binding site" evidence="10">
    <location>
        <begin position="161"/>
        <end position="164"/>
    </location>
    <ligand>
        <name>substrate</name>
    </ligand>
</feature>
<dbReference type="FunFam" id="3.90.950.10:FF:000001">
    <property type="entry name" value="dITP/XTP pyrophosphatase"/>
    <property type="match status" value="1"/>
</dbReference>
<dbReference type="GO" id="GO:0000166">
    <property type="term" value="F:nucleotide binding"/>
    <property type="evidence" value="ECO:0007669"/>
    <property type="project" value="UniProtKB-KW"/>
</dbReference>
<feature type="active site" description="Proton acceptor" evidence="10">
    <location>
        <position position="75"/>
    </location>
</feature>
<dbReference type="Gene3D" id="3.90.950.10">
    <property type="match status" value="1"/>
</dbReference>
<evidence type="ECO:0000256" key="7">
    <source>
        <dbReference type="ARBA" id="ARBA00023080"/>
    </source>
</evidence>
<comment type="catalytic activity">
    <reaction evidence="9 10">
        <text>XTP + H2O = XMP + diphosphate + H(+)</text>
        <dbReference type="Rhea" id="RHEA:28610"/>
        <dbReference type="ChEBI" id="CHEBI:15377"/>
        <dbReference type="ChEBI" id="CHEBI:15378"/>
        <dbReference type="ChEBI" id="CHEBI:33019"/>
        <dbReference type="ChEBI" id="CHEBI:57464"/>
        <dbReference type="ChEBI" id="CHEBI:61314"/>
        <dbReference type="EC" id="3.6.1.66"/>
    </reaction>
</comment>
<dbReference type="EMBL" id="CP005587">
    <property type="protein sequence ID" value="AGK59831.1"/>
    <property type="molecule type" value="Genomic_DNA"/>
</dbReference>
<dbReference type="HOGENOM" id="CLU_082080_0_0_5"/>
<dbReference type="CDD" id="cd00515">
    <property type="entry name" value="HAM1"/>
    <property type="match status" value="1"/>
</dbReference>
<evidence type="ECO:0000256" key="3">
    <source>
        <dbReference type="ARBA" id="ARBA00022723"/>
    </source>
</evidence>
<evidence type="ECO:0000256" key="9">
    <source>
        <dbReference type="ARBA" id="ARBA00052017"/>
    </source>
</evidence>
<comment type="subunit">
    <text evidence="2 10">Homodimer.</text>
</comment>
<dbReference type="HAMAP" id="MF_01405">
    <property type="entry name" value="Non_canon_purine_NTPase"/>
    <property type="match status" value="1"/>
</dbReference>
<name>N0BHA5_9HYPH</name>
<dbReference type="GO" id="GO:0009146">
    <property type="term" value="P:purine nucleoside triphosphate catabolic process"/>
    <property type="evidence" value="ECO:0007669"/>
    <property type="project" value="UniProtKB-UniRule"/>
</dbReference>
<dbReference type="GO" id="GO:0036220">
    <property type="term" value="F:ITP diphosphatase activity"/>
    <property type="evidence" value="ECO:0007669"/>
    <property type="project" value="UniProtKB-UniRule"/>
</dbReference>
<dbReference type="OrthoDB" id="9807456at2"/>
<proteinExistence type="inferred from homology"/>
<evidence type="ECO:0000256" key="6">
    <source>
        <dbReference type="ARBA" id="ARBA00022842"/>
    </source>
</evidence>
<dbReference type="Pfam" id="PF01725">
    <property type="entry name" value="Ham1p_like"/>
    <property type="match status" value="1"/>
</dbReference>
<gene>
    <name evidence="13" type="ORF">HYPDE_40813</name>
</gene>
<feature type="binding site" evidence="10">
    <location>
        <begin position="14"/>
        <end position="19"/>
    </location>
    <ligand>
        <name>substrate</name>
    </ligand>
</feature>
<evidence type="ECO:0000256" key="10">
    <source>
        <dbReference type="HAMAP-Rule" id="MF_01405"/>
    </source>
</evidence>
<reference evidence="13 14" key="1">
    <citation type="journal article" date="2013" name="Genome Announc.">
        <title>Genome sequences for three denitrifying bacterial strains isolated from a uranium- and nitrate-contaminated subsurface environment.</title>
        <authorList>
            <person name="Venkatramanan R."/>
            <person name="Prakash O."/>
            <person name="Woyke T."/>
            <person name="Chain P."/>
            <person name="Goodwin L.A."/>
            <person name="Watson D."/>
            <person name="Brooks S."/>
            <person name="Kostka J.E."/>
            <person name="Green S.J."/>
        </authorList>
    </citation>
    <scope>NUCLEOTIDE SEQUENCE [LARGE SCALE GENOMIC DNA]</scope>
    <source>
        <strain evidence="13 14">1NES1</strain>
    </source>
</reference>
<dbReference type="EC" id="3.6.1.66" evidence="10"/>
<evidence type="ECO:0000256" key="8">
    <source>
        <dbReference type="ARBA" id="ARBA00051875"/>
    </source>
</evidence>
<feature type="binding site" evidence="10">
    <location>
        <begin position="189"/>
        <end position="190"/>
    </location>
    <ligand>
        <name>substrate</name>
    </ligand>
</feature>
<evidence type="ECO:0000259" key="12">
    <source>
        <dbReference type="Pfam" id="PF24693"/>
    </source>
</evidence>
<dbReference type="Pfam" id="PF24693">
    <property type="entry name" value="DUF7660"/>
    <property type="match status" value="1"/>
</dbReference>
<dbReference type="NCBIfam" id="TIGR00042">
    <property type="entry name" value="RdgB/HAM1 family non-canonical purine NTP pyrophosphatase"/>
    <property type="match status" value="1"/>
</dbReference>
<dbReference type="InterPro" id="IPR056077">
    <property type="entry name" value="DUF7660"/>
</dbReference>
<dbReference type="GO" id="GO:0005829">
    <property type="term" value="C:cytosol"/>
    <property type="evidence" value="ECO:0007669"/>
    <property type="project" value="TreeGrafter"/>
</dbReference>
<comment type="cofactor">
    <cofactor evidence="10">
        <name>Mg(2+)</name>
        <dbReference type="ChEBI" id="CHEBI:18420"/>
    </cofactor>
    <text evidence="10">Binds 1 Mg(2+) ion per subunit.</text>
</comment>
<dbReference type="eggNOG" id="COG0127">
    <property type="taxonomic scope" value="Bacteria"/>
</dbReference>
<dbReference type="GO" id="GO:0046872">
    <property type="term" value="F:metal ion binding"/>
    <property type="evidence" value="ECO:0007669"/>
    <property type="project" value="UniProtKB-KW"/>
</dbReference>
<keyword evidence="3 10" id="KW-0479">Metal-binding</keyword>
<dbReference type="PANTHER" id="PTHR11067:SF9">
    <property type="entry name" value="INOSINE TRIPHOSPHATE PYROPHOSPHATASE"/>
    <property type="match status" value="1"/>
</dbReference>
<feature type="binding site" evidence="10">
    <location>
        <position position="75"/>
    </location>
    <ligand>
        <name>Mg(2+)</name>
        <dbReference type="ChEBI" id="CHEBI:18420"/>
    </ligand>
</feature>
<feature type="binding site" evidence="10">
    <location>
        <position position="46"/>
    </location>
    <ligand>
        <name>Mg(2+)</name>
        <dbReference type="ChEBI" id="CHEBI:18420"/>
    </ligand>
</feature>
<dbReference type="Proteomes" id="UP000005952">
    <property type="component" value="Chromosome"/>
</dbReference>
<dbReference type="GO" id="GO:0017111">
    <property type="term" value="F:ribonucleoside triphosphate phosphatase activity"/>
    <property type="evidence" value="ECO:0007669"/>
    <property type="project" value="InterPro"/>
</dbReference>
<organism evidence="13 14">
    <name type="scientific">Hyphomicrobium denitrificans 1NES1</name>
    <dbReference type="NCBI Taxonomy" id="670307"/>
    <lineage>
        <taxon>Bacteria</taxon>
        <taxon>Pseudomonadati</taxon>
        <taxon>Pseudomonadota</taxon>
        <taxon>Alphaproteobacteria</taxon>
        <taxon>Hyphomicrobiales</taxon>
        <taxon>Hyphomicrobiaceae</taxon>
        <taxon>Hyphomicrobium</taxon>
    </lineage>
</organism>
<evidence type="ECO:0000313" key="14">
    <source>
        <dbReference type="Proteomes" id="UP000005952"/>
    </source>
</evidence>
<dbReference type="SUPFAM" id="SSF52972">
    <property type="entry name" value="ITPase-like"/>
    <property type="match status" value="1"/>
</dbReference>
<evidence type="ECO:0000256" key="5">
    <source>
        <dbReference type="ARBA" id="ARBA00022801"/>
    </source>
</evidence>
<evidence type="ECO:0000256" key="4">
    <source>
        <dbReference type="ARBA" id="ARBA00022741"/>
    </source>
</evidence>
<keyword evidence="5 10" id="KW-0378">Hydrolase</keyword>